<dbReference type="Proteomes" id="UP000224634">
    <property type="component" value="Unassembled WGS sequence"/>
</dbReference>
<dbReference type="SUPFAM" id="SSF52540">
    <property type="entry name" value="P-loop containing nucleoside triphosphate hydrolases"/>
    <property type="match status" value="1"/>
</dbReference>
<organism evidence="2 3">
    <name type="scientific">Polytolypa hystricis (strain UAMH7299)</name>
    <dbReference type="NCBI Taxonomy" id="1447883"/>
    <lineage>
        <taxon>Eukaryota</taxon>
        <taxon>Fungi</taxon>
        <taxon>Dikarya</taxon>
        <taxon>Ascomycota</taxon>
        <taxon>Pezizomycotina</taxon>
        <taxon>Eurotiomycetes</taxon>
        <taxon>Eurotiomycetidae</taxon>
        <taxon>Onygenales</taxon>
        <taxon>Onygenales incertae sedis</taxon>
        <taxon>Polytolypa</taxon>
    </lineage>
</organism>
<feature type="domain" description="Helicase C-terminal" evidence="1">
    <location>
        <begin position="27"/>
        <end position="93"/>
    </location>
</feature>
<dbReference type="Pfam" id="PF00271">
    <property type="entry name" value="Helicase_C"/>
    <property type="match status" value="1"/>
</dbReference>
<reference evidence="2 3" key="1">
    <citation type="submission" date="2017-10" db="EMBL/GenBank/DDBJ databases">
        <title>Comparative genomics in systemic dimorphic fungi from Ajellomycetaceae.</title>
        <authorList>
            <person name="Munoz J.F."/>
            <person name="Mcewen J.G."/>
            <person name="Clay O.K."/>
            <person name="Cuomo C.A."/>
        </authorList>
    </citation>
    <scope>NUCLEOTIDE SEQUENCE [LARGE SCALE GENOMIC DNA]</scope>
    <source>
        <strain evidence="2 3">UAMH7299</strain>
    </source>
</reference>
<dbReference type="EMBL" id="PDNA01000107">
    <property type="protein sequence ID" value="PGH13186.1"/>
    <property type="molecule type" value="Genomic_DNA"/>
</dbReference>
<keyword evidence="3" id="KW-1185">Reference proteome</keyword>
<proteinExistence type="predicted"/>
<sequence length="97" mass="11066">MVYHRAADSPKMQYCLKIVRDNVLAKIIVHVGMPFLQLHADMKPDERKHAEDTWNDPNSEQYLFLISIQTAGASLNIHKACCNMVIVDFPQSIPMLV</sequence>
<dbReference type="OrthoDB" id="4778002at2759"/>
<dbReference type="AlphaFoldDB" id="A0A2B7XVF3"/>
<evidence type="ECO:0000313" key="2">
    <source>
        <dbReference type="EMBL" id="PGH13186.1"/>
    </source>
</evidence>
<evidence type="ECO:0000313" key="3">
    <source>
        <dbReference type="Proteomes" id="UP000224634"/>
    </source>
</evidence>
<gene>
    <name evidence="2" type="ORF">AJ80_06432</name>
</gene>
<protein>
    <recommendedName>
        <fullName evidence="1">Helicase C-terminal domain-containing protein</fullName>
    </recommendedName>
</protein>
<accession>A0A2B7XVF3</accession>
<evidence type="ECO:0000259" key="1">
    <source>
        <dbReference type="Pfam" id="PF00271"/>
    </source>
</evidence>
<dbReference type="InterPro" id="IPR027417">
    <property type="entry name" value="P-loop_NTPase"/>
</dbReference>
<comment type="caution">
    <text evidence="2">The sequence shown here is derived from an EMBL/GenBank/DDBJ whole genome shotgun (WGS) entry which is preliminary data.</text>
</comment>
<dbReference type="InterPro" id="IPR001650">
    <property type="entry name" value="Helicase_C-like"/>
</dbReference>
<dbReference type="Gene3D" id="3.40.50.300">
    <property type="entry name" value="P-loop containing nucleotide triphosphate hydrolases"/>
    <property type="match status" value="1"/>
</dbReference>
<name>A0A2B7XVF3_POLH7</name>